<dbReference type="AlphaFoldDB" id="A0A1S1LT86"/>
<proteinExistence type="inferred from homology"/>
<dbReference type="Pfam" id="PF00202">
    <property type="entry name" value="Aminotran_3"/>
    <property type="match status" value="1"/>
</dbReference>
<dbReference type="PROSITE" id="PS00600">
    <property type="entry name" value="AA_TRANSFER_CLASS_3"/>
    <property type="match status" value="1"/>
</dbReference>
<accession>A0A1S1LT86</accession>
<dbReference type="InterPro" id="IPR015424">
    <property type="entry name" value="PyrdxlP-dep_Trfase"/>
</dbReference>
<reference evidence="15 16" key="1">
    <citation type="submission" date="2016-10" db="EMBL/GenBank/DDBJ databases">
        <title>Evaluation of Human, Veterinary and Environmental Mycobacterium chelonae Isolates by Core Genome Phylogenomic Analysis, Targeted Gene Comparison, and Anti-microbial Susceptibility Patterns: A Tale of Mistaken Identities.</title>
        <authorList>
            <person name="Fogelson S.B."/>
            <person name="Camus A.C."/>
            <person name="Lorenz W."/>
            <person name="Vasireddy R."/>
            <person name="Vasireddy S."/>
            <person name="Smith T."/>
            <person name="Brown-Elliott B.A."/>
            <person name="Wallace R.J.Jr."/>
            <person name="Hasan N.A."/>
            <person name="Reischl U."/>
            <person name="Sanchez S."/>
        </authorList>
    </citation>
    <scope>NUCLEOTIDE SEQUENCE [LARGE SCALE GENOMIC DNA]</scope>
    <source>
        <strain evidence="15 16">15515</strain>
    </source>
</reference>
<name>A0A1S1LT86_MYCCH</name>
<keyword evidence="7 15" id="KW-0032">Aminotransferase</keyword>
<sequence length="451" mass="47230">MTADQLTSTARESRAATYSRRLPIRPIEARGARVRADDGRWYVDCLAAAGAMSLGWNHPVISEAVMKTVSSGEPLLSLDFHTPSRDRFVEELLSILPVRLAADASIHLCSPSGASAVEAALMLAEVATGGREHVGVQGGFHGCTRAARAASSGGGLRQQPVVLSPQASFLPYPQEYRSPFGVGGEQGVELAIAAADALARPHSGVTAPASLIAEFVLGEGGVIPAPPRWGQALRCTASTLGVPLIADEVQAGMFRTGPAWAFQHCGIEPDMVVISKGLGSGIPIAVLVVRKEFDVWEPGAFTGTFRGNAMAFAAASAVIRFARENGLRAQVTARGKTFLDGLNAIASQSKLVGDVRGVGLMLGVEIVDPDLPWRDAAGAPAPELAAEIQRACLHHGLIVETGGQYGNVVRFLPPLTIEESDIAAALNAFESALAVVERTRATAEPALVESR</sequence>
<dbReference type="CDD" id="cd00610">
    <property type="entry name" value="OAT_like"/>
    <property type="match status" value="1"/>
</dbReference>
<evidence type="ECO:0000256" key="11">
    <source>
        <dbReference type="ARBA" id="ARBA00030665"/>
    </source>
</evidence>
<dbReference type="InterPro" id="IPR015422">
    <property type="entry name" value="PyrdxlP-dep_Trfase_small"/>
</dbReference>
<evidence type="ECO:0000256" key="5">
    <source>
        <dbReference type="ARBA" id="ARBA00013155"/>
    </source>
</evidence>
<evidence type="ECO:0000256" key="12">
    <source>
        <dbReference type="ARBA" id="ARBA00031476"/>
    </source>
</evidence>
<evidence type="ECO:0000256" key="10">
    <source>
        <dbReference type="ARBA" id="ARBA00029744"/>
    </source>
</evidence>
<dbReference type="GO" id="GO:0030170">
    <property type="term" value="F:pyridoxal phosphate binding"/>
    <property type="evidence" value="ECO:0007669"/>
    <property type="project" value="InterPro"/>
</dbReference>
<keyword evidence="9 14" id="KW-0663">Pyridoxal phosphate</keyword>
<organism evidence="15 16">
    <name type="scientific">Mycobacteroides chelonae</name>
    <name type="common">Mycobacterium chelonae</name>
    <dbReference type="NCBI Taxonomy" id="1774"/>
    <lineage>
        <taxon>Bacteria</taxon>
        <taxon>Bacillati</taxon>
        <taxon>Actinomycetota</taxon>
        <taxon>Actinomycetes</taxon>
        <taxon>Mycobacteriales</taxon>
        <taxon>Mycobacteriaceae</taxon>
        <taxon>Mycobacteroides</taxon>
    </lineage>
</organism>
<comment type="function">
    <text evidence="2">Catalyzes reversively the conversion of L-aspartate beta-semialdehyde (ASA) to L-2,4-diaminobutyrate (DABA) by transamination with L-glutamate.</text>
</comment>
<evidence type="ECO:0000256" key="8">
    <source>
        <dbReference type="ARBA" id="ARBA00022679"/>
    </source>
</evidence>
<comment type="pathway">
    <text evidence="3">Amine and polyamine biosynthesis; ectoine biosynthesis; L-ectoine from L-aspartate 4-semialdehyde: step 1/3.</text>
</comment>
<evidence type="ECO:0000256" key="14">
    <source>
        <dbReference type="RuleBase" id="RU003560"/>
    </source>
</evidence>
<dbReference type="Gene3D" id="3.90.1150.10">
    <property type="entry name" value="Aspartate Aminotransferase, domain 1"/>
    <property type="match status" value="1"/>
</dbReference>
<evidence type="ECO:0000256" key="6">
    <source>
        <dbReference type="ARBA" id="ARBA00014798"/>
    </source>
</evidence>
<comment type="similarity">
    <text evidence="4 14">Belongs to the class-III pyridoxal-phosphate-dependent aminotransferase family.</text>
</comment>
<dbReference type="InterPro" id="IPR005814">
    <property type="entry name" value="Aminotrans_3"/>
</dbReference>
<dbReference type="InterPro" id="IPR015421">
    <property type="entry name" value="PyrdxlP-dep_Trfase_major"/>
</dbReference>
<comment type="cofactor">
    <cofactor evidence="1">
        <name>pyridoxal 5'-phosphate</name>
        <dbReference type="ChEBI" id="CHEBI:597326"/>
    </cofactor>
</comment>
<dbReference type="Proteomes" id="UP000180043">
    <property type="component" value="Unassembled WGS sequence"/>
</dbReference>
<evidence type="ECO:0000313" key="16">
    <source>
        <dbReference type="Proteomes" id="UP000180043"/>
    </source>
</evidence>
<keyword evidence="8 15" id="KW-0808">Transferase</keyword>
<evidence type="ECO:0000256" key="13">
    <source>
        <dbReference type="ARBA" id="ARBA00049111"/>
    </source>
</evidence>
<dbReference type="EMBL" id="MLIQ01000011">
    <property type="protein sequence ID" value="OHU59773.1"/>
    <property type="molecule type" value="Genomic_DNA"/>
</dbReference>
<dbReference type="PANTHER" id="PTHR43552">
    <property type="entry name" value="DIAMINOBUTYRATE--2-OXOGLUTARATE AMINOTRANSFERASE"/>
    <property type="match status" value="1"/>
</dbReference>
<evidence type="ECO:0000256" key="9">
    <source>
        <dbReference type="ARBA" id="ARBA00022898"/>
    </source>
</evidence>
<evidence type="ECO:0000256" key="7">
    <source>
        <dbReference type="ARBA" id="ARBA00022576"/>
    </source>
</evidence>
<evidence type="ECO:0000256" key="1">
    <source>
        <dbReference type="ARBA" id="ARBA00001933"/>
    </source>
</evidence>
<gene>
    <name evidence="15" type="ORF">BKG82_04290</name>
</gene>
<dbReference type="InterPro" id="IPR004637">
    <property type="entry name" value="Dat"/>
</dbReference>
<dbReference type="Gene3D" id="3.40.640.10">
    <property type="entry name" value="Type I PLP-dependent aspartate aminotransferase-like (Major domain)"/>
    <property type="match status" value="1"/>
</dbReference>
<protein>
    <recommendedName>
        <fullName evidence="6">Diaminobutyrate--2-oxoglutarate transaminase</fullName>
        <ecNumber evidence="5">2.6.1.76</ecNumber>
    </recommendedName>
    <alternativeName>
        <fullName evidence="11">DABA aminotransferase</fullName>
    </alternativeName>
    <alternativeName>
        <fullName evidence="12">Diaminobutyrate--2-oxoglutarate aminotransferase</fullName>
    </alternativeName>
    <alternativeName>
        <fullName evidence="10">L-2,4-diaminobutyric acid transaminase</fullName>
    </alternativeName>
</protein>
<evidence type="ECO:0000313" key="15">
    <source>
        <dbReference type="EMBL" id="OHU59773.1"/>
    </source>
</evidence>
<comment type="catalytic activity">
    <reaction evidence="13">
        <text>L-2,4-diaminobutanoate + 2-oxoglutarate = L-aspartate 4-semialdehyde + L-glutamate</text>
        <dbReference type="Rhea" id="RHEA:11160"/>
        <dbReference type="ChEBI" id="CHEBI:16810"/>
        <dbReference type="ChEBI" id="CHEBI:29985"/>
        <dbReference type="ChEBI" id="CHEBI:58761"/>
        <dbReference type="ChEBI" id="CHEBI:537519"/>
        <dbReference type="EC" id="2.6.1.76"/>
    </reaction>
</comment>
<dbReference type="InterPro" id="IPR049704">
    <property type="entry name" value="Aminotrans_3_PPA_site"/>
</dbReference>
<evidence type="ECO:0000256" key="2">
    <source>
        <dbReference type="ARBA" id="ARBA00002189"/>
    </source>
</evidence>
<comment type="caution">
    <text evidence="15">The sequence shown here is derived from an EMBL/GenBank/DDBJ whole genome shotgun (WGS) entry which is preliminary data.</text>
</comment>
<dbReference type="PIRSF" id="PIRSF000521">
    <property type="entry name" value="Transaminase_4ab_Lys_Orn"/>
    <property type="match status" value="1"/>
</dbReference>
<dbReference type="PANTHER" id="PTHR43552:SF1">
    <property type="entry name" value="DIAMINOBUTYRATE--2-OXOGLUTARATE AMINOTRANSFERASE"/>
    <property type="match status" value="1"/>
</dbReference>
<dbReference type="GO" id="GO:0045303">
    <property type="term" value="F:diaminobutyrate-2-oxoglutarate transaminase activity"/>
    <property type="evidence" value="ECO:0007669"/>
    <property type="project" value="UniProtKB-EC"/>
</dbReference>
<dbReference type="RefSeq" id="WP_057966802.1">
    <property type="nucleotide sequence ID" value="NZ_MLII01000028.1"/>
</dbReference>
<evidence type="ECO:0000256" key="4">
    <source>
        <dbReference type="ARBA" id="ARBA00008954"/>
    </source>
</evidence>
<evidence type="ECO:0000256" key="3">
    <source>
        <dbReference type="ARBA" id="ARBA00004946"/>
    </source>
</evidence>
<dbReference type="SUPFAM" id="SSF53383">
    <property type="entry name" value="PLP-dependent transferases"/>
    <property type="match status" value="1"/>
</dbReference>
<dbReference type="EC" id="2.6.1.76" evidence="5"/>